<dbReference type="Gene3D" id="4.10.280.10">
    <property type="entry name" value="Helix-loop-helix DNA-binding domain"/>
    <property type="match status" value="1"/>
</dbReference>
<evidence type="ECO:0000313" key="3">
    <source>
        <dbReference type="EMBL" id="KAK2168992.1"/>
    </source>
</evidence>
<evidence type="ECO:0000256" key="1">
    <source>
        <dbReference type="SAM" id="MobiDB-lite"/>
    </source>
</evidence>
<dbReference type="GO" id="GO:0046983">
    <property type="term" value="F:protein dimerization activity"/>
    <property type="evidence" value="ECO:0007669"/>
    <property type="project" value="InterPro"/>
</dbReference>
<comment type="caution">
    <text evidence="3">The sequence shown here is derived from an EMBL/GenBank/DDBJ whole genome shotgun (WGS) entry which is preliminary data.</text>
</comment>
<feature type="compositionally biased region" description="Polar residues" evidence="1">
    <location>
        <begin position="208"/>
        <end position="221"/>
    </location>
</feature>
<dbReference type="InterPro" id="IPR050283">
    <property type="entry name" value="E-box_TF_Regulators"/>
</dbReference>
<organism evidence="3 4">
    <name type="scientific">Ridgeia piscesae</name>
    <name type="common">Tubeworm</name>
    <dbReference type="NCBI Taxonomy" id="27915"/>
    <lineage>
        <taxon>Eukaryota</taxon>
        <taxon>Metazoa</taxon>
        <taxon>Spiralia</taxon>
        <taxon>Lophotrochozoa</taxon>
        <taxon>Annelida</taxon>
        <taxon>Polychaeta</taxon>
        <taxon>Sedentaria</taxon>
        <taxon>Canalipalpata</taxon>
        <taxon>Sabellida</taxon>
        <taxon>Siboglinidae</taxon>
        <taxon>Ridgeia</taxon>
    </lineage>
</organism>
<dbReference type="SUPFAM" id="SSF47459">
    <property type="entry name" value="HLH, helix-loop-helix DNA-binding domain"/>
    <property type="match status" value="1"/>
</dbReference>
<evidence type="ECO:0000313" key="4">
    <source>
        <dbReference type="Proteomes" id="UP001209878"/>
    </source>
</evidence>
<dbReference type="CDD" id="cd11415">
    <property type="entry name" value="bHLH_TS_FERD3L_NATO3"/>
    <property type="match status" value="1"/>
</dbReference>
<dbReference type="GO" id="GO:0000981">
    <property type="term" value="F:DNA-binding transcription factor activity, RNA polymerase II-specific"/>
    <property type="evidence" value="ECO:0007669"/>
    <property type="project" value="TreeGrafter"/>
</dbReference>
<dbReference type="Proteomes" id="UP001209878">
    <property type="component" value="Unassembled WGS sequence"/>
</dbReference>
<dbReference type="PANTHER" id="PTHR23349:SF63">
    <property type="entry name" value="FER3-LIKE PROTEIN"/>
    <property type="match status" value="1"/>
</dbReference>
<feature type="compositionally biased region" description="Low complexity" evidence="1">
    <location>
        <begin position="197"/>
        <end position="207"/>
    </location>
</feature>
<dbReference type="GO" id="GO:0000977">
    <property type="term" value="F:RNA polymerase II transcription regulatory region sequence-specific DNA binding"/>
    <property type="evidence" value="ECO:0007669"/>
    <property type="project" value="TreeGrafter"/>
</dbReference>
<sequence length="231" mass="26474">MDLCDMSPMYVNSGNDENTGNWGPRKNCMERKSCMDTGRPLRDFGQCSDLRGWFTNVDTNCAYGGYGYYDNACAEPKRDGEYYAGAQTGMDEFELGTLYPYSENESQFDDSTPLTAEGKRRRRRVITIDQRRAANIRERRRMFQLNEAFDILRKRVPTFAYEKKLSRIDTLKLAVTYIEFMTDMLEKEARKKKTDAADAGTAETTKAQTGNSGKSSTYATNDENRQKEIET</sequence>
<dbReference type="SMART" id="SM00353">
    <property type="entry name" value="HLH"/>
    <property type="match status" value="1"/>
</dbReference>
<evidence type="ECO:0000259" key="2">
    <source>
        <dbReference type="PROSITE" id="PS50888"/>
    </source>
</evidence>
<dbReference type="Pfam" id="PF00010">
    <property type="entry name" value="HLH"/>
    <property type="match status" value="1"/>
</dbReference>
<protein>
    <recommendedName>
        <fullName evidence="2">BHLH domain-containing protein</fullName>
    </recommendedName>
</protein>
<dbReference type="EMBL" id="JAODUO010001208">
    <property type="protein sequence ID" value="KAK2168992.1"/>
    <property type="molecule type" value="Genomic_DNA"/>
</dbReference>
<name>A0AAD9KD73_RIDPI</name>
<feature type="compositionally biased region" description="Basic and acidic residues" evidence="1">
    <location>
        <begin position="222"/>
        <end position="231"/>
    </location>
</feature>
<dbReference type="InterPro" id="IPR036638">
    <property type="entry name" value="HLH_DNA-bd_sf"/>
</dbReference>
<dbReference type="PANTHER" id="PTHR23349">
    <property type="entry name" value="BASIC HELIX-LOOP-HELIX TRANSCRIPTION FACTOR, TWIST"/>
    <property type="match status" value="1"/>
</dbReference>
<dbReference type="PROSITE" id="PS50888">
    <property type="entry name" value="BHLH"/>
    <property type="match status" value="1"/>
</dbReference>
<accession>A0AAD9KD73</accession>
<gene>
    <name evidence="3" type="ORF">NP493_1209g00023</name>
</gene>
<dbReference type="AlphaFoldDB" id="A0AAD9KD73"/>
<feature type="region of interest" description="Disordered" evidence="1">
    <location>
        <begin position="189"/>
        <end position="231"/>
    </location>
</feature>
<reference evidence="3" key="1">
    <citation type="journal article" date="2023" name="Mol. Biol. Evol.">
        <title>Third-Generation Sequencing Reveals the Adaptive Role of the Epigenome in Three Deep-Sea Polychaetes.</title>
        <authorList>
            <person name="Perez M."/>
            <person name="Aroh O."/>
            <person name="Sun Y."/>
            <person name="Lan Y."/>
            <person name="Juniper S.K."/>
            <person name="Young C.R."/>
            <person name="Angers B."/>
            <person name="Qian P.Y."/>
        </authorList>
    </citation>
    <scope>NUCLEOTIDE SEQUENCE</scope>
    <source>
        <strain evidence="3">R07B-5</strain>
    </source>
</reference>
<proteinExistence type="predicted"/>
<dbReference type="GO" id="GO:0032502">
    <property type="term" value="P:developmental process"/>
    <property type="evidence" value="ECO:0007669"/>
    <property type="project" value="TreeGrafter"/>
</dbReference>
<dbReference type="InterPro" id="IPR011598">
    <property type="entry name" value="bHLH_dom"/>
</dbReference>
<feature type="domain" description="BHLH" evidence="2">
    <location>
        <begin position="129"/>
        <end position="181"/>
    </location>
</feature>
<keyword evidence="4" id="KW-1185">Reference proteome</keyword>